<comment type="caution">
    <text evidence="4">The sequence shown here is derived from an EMBL/GenBank/DDBJ whole genome shotgun (WGS) entry which is preliminary data.</text>
</comment>
<dbReference type="GO" id="GO:0016491">
    <property type="term" value="F:oxidoreductase activity"/>
    <property type="evidence" value="ECO:0007669"/>
    <property type="project" value="UniProtKB-KW"/>
</dbReference>
<dbReference type="InterPro" id="IPR006140">
    <property type="entry name" value="D-isomer_DH_NAD-bd"/>
</dbReference>
<dbReference type="Pfam" id="PF02826">
    <property type="entry name" value="2-Hacid_dh_C"/>
    <property type="match status" value="1"/>
</dbReference>
<evidence type="ECO:0000256" key="1">
    <source>
        <dbReference type="ARBA" id="ARBA00023002"/>
    </source>
</evidence>
<dbReference type="InterPro" id="IPR036291">
    <property type="entry name" value="NAD(P)-bd_dom_sf"/>
</dbReference>
<dbReference type="PANTHER" id="PTHR43333">
    <property type="entry name" value="2-HACID_DH_C DOMAIN-CONTAINING PROTEIN"/>
    <property type="match status" value="1"/>
</dbReference>
<evidence type="ECO:0000256" key="2">
    <source>
        <dbReference type="ARBA" id="ARBA00023027"/>
    </source>
</evidence>
<dbReference type="RefSeq" id="WP_309545814.1">
    <property type="nucleotide sequence ID" value="NZ_QFCQ01000007.1"/>
</dbReference>
<feature type="non-terminal residue" evidence="4">
    <location>
        <position position="1"/>
    </location>
</feature>
<organism evidence="4 5">
    <name type="scientific">Paracoccus thiocyanatus</name>
    <dbReference type="NCBI Taxonomy" id="34006"/>
    <lineage>
        <taxon>Bacteria</taxon>
        <taxon>Pseudomonadati</taxon>
        <taxon>Pseudomonadota</taxon>
        <taxon>Alphaproteobacteria</taxon>
        <taxon>Rhodobacterales</taxon>
        <taxon>Paracoccaceae</taxon>
        <taxon>Paracoccus</taxon>
    </lineage>
</organism>
<accession>A0A3D8PGV0</accession>
<dbReference type="AlphaFoldDB" id="A0A3D8PGV0"/>
<dbReference type="SUPFAM" id="SSF51735">
    <property type="entry name" value="NAD(P)-binding Rossmann-fold domains"/>
    <property type="match status" value="1"/>
</dbReference>
<keyword evidence="5" id="KW-1185">Reference proteome</keyword>
<dbReference type="EMBL" id="QFCQ01000007">
    <property type="protein sequence ID" value="RDW14468.1"/>
    <property type="molecule type" value="Genomic_DNA"/>
</dbReference>
<evidence type="ECO:0000313" key="4">
    <source>
        <dbReference type="EMBL" id="RDW14468.1"/>
    </source>
</evidence>
<dbReference type="PANTHER" id="PTHR43333:SF1">
    <property type="entry name" value="D-ISOMER SPECIFIC 2-HYDROXYACID DEHYDROGENASE NAD-BINDING DOMAIN-CONTAINING PROTEIN"/>
    <property type="match status" value="1"/>
</dbReference>
<gene>
    <name evidence="4" type="ORF">DIE28_02220</name>
</gene>
<dbReference type="Gene3D" id="3.40.50.720">
    <property type="entry name" value="NAD(P)-binding Rossmann-like Domain"/>
    <property type="match status" value="2"/>
</dbReference>
<dbReference type="Proteomes" id="UP000256679">
    <property type="component" value="Unassembled WGS sequence"/>
</dbReference>
<sequence length="74" mass="8055">ALDGGRLSAAMLDVTDPEPLPADHWAWRDPRVLITPHIAAHTDAEEGARHALAVIRAERDGQPVPGLVDRNRGY</sequence>
<keyword evidence="4" id="KW-0670">Pyruvate</keyword>
<reference evidence="4 5" key="1">
    <citation type="submission" date="2018-05" db="EMBL/GenBank/DDBJ databases">
        <title>Whole genome sequencing of Paracoccus thiocyanatus SST.</title>
        <authorList>
            <person name="Ghosh W."/>
            <person name="Rameez M.J."/>
            <person name="Roy C."/>
        </authorList>
    </citation>
    <scope>NUCLEOTIDE SEQUENCE [LARGE SCALE GENOMIC DNA]</scope>
    <source>
        <strain evidence="4 5">SST</strain>
    </source>
</reference>
<protein>
    <submittedName>
        <fullName evidence="4">Glyoxylate/hydroxypyruvate reductase A</fullName>
    </submittedName>
</protein>
<evidence type="ECO:0000259" key="3">
    <source>
        <dbReference type="Pfam" id="PF02826"/>
    </source>
</evidence>
<feature type="domain" description="D-isomer specific 2-hydroxyacid dehydrogenase NAD-binding" evidence="3">
    <location>
        <begin position="1"/>
        <end position="39"/>
    </location>
</feature>
<keyword evidence="2" id="KW-0520">NAD</keyword>
<name>A0A3D8PGV0_9RHOB</name>
<keyword evidence="1" id="KW-0560">Oxidoreductase</keyword>
<evidence type="ECO:0000313" key="5">
    <source>
        <dbReference type="Proteomes" id="UP000256679"/>
    </source>
</evidence>
<proteinExistence type="predicted"/>
<dbReference type="GO" id="GO:0051287">
    <property type="term" value="F:NAD binding"/>
    <property type="evidence" value="ECO:0007669"/>
    <property type="project" value="InterPro"/>
</dbReference>